<dbReference type="Proteomes" id="UP000001058">
    <property type="component" value="Unassembled WGS sequence"/>
</dbReference>
<keyword evidence="3" id="KW-1185">Reference proteome</keyword>
<reference evidence="2 3" key="1">
    <citation type="journal article" date="2010" name="Science">
        <title>Genomic analysis of organismal complexity in the multicellular green alga Volvox carteri.</title>
        <authorList>
            <person name="Prochnik S.E."/>
            <person name="Umen J."/>
            <person name="Nedelcu A.M."/>
            <person name="Hallmann A."/>
            <person name="Miller S.M."/>
            <person name="Nishii I."/>
            <person name="Ferris P."/>
            <person name="Kuo A."/>
            <person name="Mitros T."/>
            <person name="Fritz-Laylin L.K."/>
            <person name="Hellsten U."/>
            <person name="Chapman J."/>
            <person name="Simakov O."/>
            <person name="Rensing S.A."/>
            <person name="Terry A."/>
            <person name="Pangilinan J."/>
            <person name="Kapitonov V."/>
            <person name="Jurka J."/>
            <person name="Salamov A."/>
            <person name="Shapiro H."/>
            <person name="Schmutz J."/>
            <person name="Grimwood J."/>
            <person name="Lindquist E."/>
            <person name="Lucas S."/>
            <person name="Grigoriev I.V."/>
            <person name="Schmitt R."/>
            <person name="Kirk D."/>
            <person name="Rokhsar D.S."/>
        </authorList>
    </citation>
    <scope>NUCLEOTIDE SEQUENCE [LARGE SCALE GENOMIC DNA]</scope>
    <source>
        <strain evidence="3">f. Nagariensis / Eve</strain>
    </source>
</reference>
<dbReference type="AlphaFoldDB" id="D8UL83"/>
<accession>D8UL83</accession>
<evidence type="ECO:0000313" key="2">
    <source>
        <dbReference type="EMBL" id="EFJ39516.1"/>
    </source>
</evidence>
<name>D8UL83_VOLCA</name>
<dbReference type="RefSeq" id="XP_002959421.1">
    <property type="nucleotide sequence ID" value="XM_002959375.1"/>
</dbReference>
<dbReference type="EMBL" id="GL378510">
    <property type="protein sequence ID" value="EFJ39516.1"/>
    <property type="molecule type" value="Genomic_DNA"/>
</dbReference>
<dbReference type="OrthoDB" id="21502at2759"/>
<evidence type="ECO:0000313" key="3">
    <source>
        <dbReference type="Proteomes" id="UP000001058"/>
    </source>
</evidence>
<dbReference type="InParanoid" id="D8UL83"/>
<evidence type="ECO:0000256" key="1">
    <source>
        <dbReference type="SAM" id="MobiDB-lite"/>
    </source>
</evidence>
<feature type="non-terminal residue" evidence="2">
    <location>
        <position position="69"/>
    </location>
</feature>
<proteinExistence type="predicted"/>
<feature type="region of interest" description="Disordered" evidence="1">
    <location>
        <begin position="1"/>
        <end position="20"/>
    </location>
</feature>
<protein>
    <submittedName>
        <fullName evidence="2">Uncharacterized protein</fullName>
    </submittedName>
</protein>
<dbReference type="STRING" id="3068.D8UL83"/>
<sequence length="69" mass="7814">MWTFVSAGSSGGDPLLRSLNNNKGRQTWEFNEKAGTPELRAEVERLRADFTANKDKQHHSADELLRLQS</sequence>
<dbReference type="KEGG" id="vcn:VOLCADRAFT_49317"/>
<dbReference type="eggNOG" id="KOG0497">
    <property type="taxonomic scope" value="Eukaryota"/>
</dbReference>
<organism evidence="3">
    <name type="scientific">Volvox carteri f. nagariensis</name>
    <dbReference type="NCBI Taxonomy" id="3068"/>
    <lineage>
        <taxon>Eukaryota</taxon>
        <taxon>Viridiplantae</taxon>
        <taxon>Chlorophyta</taxon>
        <taxon>core chlorophytes</taxon>
        <taxon>Chlorophyceae</taxon>
        <taxon>CS clade</taxon>
        <taxon>Chlamydomonadales</taxon>
        <taxon>Volvocaceae</taxon>
        <taxon>Volvox</taxon>
    </lineage>
</organism>
<gene>
    <name evidence="2" type="ORF">VOLCADRAFT_49317</name>
</gene>
<dbReference type="GeneID" id="9626546"/>